<evidence type="ECO:0000313" key="1">
    <source>
        <dbReference type="EMBL" id="CAA9995538.1"/>
    </source>
</evidence>
<feature type="non-terminal residue" evidence="1">
    <location>
        <position position="1"/>
    </location>
</feature>
<dbReference type="Proteomes" id="UP000479000">
    <property type="component" value="Unassembled WGS sequence"/>
</dbReference>
<sequence length="50" mass="5466">MKKFIVIEKIVANEANVKETAVPAVAYDRSCPGRALPPSRRASDLEVPDI</sequence>
<accession>A0A6H5G1L4</accession>
<organism evidence="1 2">
    <name type="scientific">Nesidiocoris tenuis</name>
    <dbReference type="NCBI Taxonomy" id="355587"/>
    <lineage>
        <taxon>Eukaryota</taxon>
        <taxon>Metazoa</taxon>
        <taxon>Ecdysozoa</taxon>
        <taxon>Arthropoda</taxon>
        <taxon>Hexapoda</taxon>
        <taxon>Insecta</taxon>
        <taxon>Pterygota</taxon>
        <taxon>Neoptera</taxon>
        <taxon>Paraneoptera</taxon>
        <taxon>Hemiptera</taxon>
        <taxon>Heteroptera</taxon>
        <taxon>Panheteroptera</taxon>
        <taxon>Cimicomorpha</taxon>
        <taxon>Miridae</taxon>
        <taxon>Dicyphina</taxon>
        <taxon>Nesidiocoris</taxon>
    </lineage>
</organism>
<gene>
    <name evidence="1" type="ORF">NTEN_LOCUS2329</name>
</gene>
<feature type="non-terminal residue" evidence="1">
    <location>
        <position position="50"/>
    </location>
</feature>
<proteinExistence type="predicted"/>
<dbReference type="EMBL" id="CADCXU010003559">
    <property type="protein sequence ID" value="CAA9995538.1"/>
    <property type="molecule type" value="Genomic_DNA"/>
</dbReference>
<reference evidence="1 2" key="1">
    <citation type="submission" date="2020-02" db="EMBL/GenBank/DDBJ databases">
        <authorList>
            <person name="Ferguson B K."/>
        </authorList>
    </citation>
    <scope>NUCLEOTIDE SEQUENCE [LARGE SCALE GENOMIC DNA]</scope>
</reference>
<name>A0A6H5G1L4_9HEMI</name>
<dbReference type="AlphaFoldDB" id="A0A6H5G1L4"/>
<keyword evidence="2" id="KW-1185">Reference proteome</keyword>
<evidence type="ECO:0000313" key="2">
    <source>
        <dbReference type="Proteomes" id="UP000479000"/>
    </source>
</evidence>
<protein>
    <submittedName>
        <fullName evidence="1">Uncharacterized protein</fullName>
    </submittedName>
</protein>